<sequence>MITCHQLENKYGSYDTTSLKTKSDKKHSEPSILKNSNNKNSFNKPNLESNNFSRKITPKKLSEPFSRFQNVNNISSTEIRKNQPIPKHSESEPEPDLDEVEEKFIDVLNRNSLMDQRAVLKVSYSENSDSEISNWDDDFTEAKPVYKGHYLGIGSKSAAKIRLPSFGNKSANKTRLASFGNKSATFKHRVVSGSTSGSFINRRKKSRPPIQKKNMFNSSKNERAAKALEAEKKVLLELSIIESLQRNFKEIKELIDEIVYEFGITKSRLYRLTNISSSSLKSAAEKEPSPEEEELWEYWREAESFVIFCGNKGFSNSQDTLNNKITFQSYCFSDKRQQDIYINKLRSAILSSINKKSYSANTSLSPLTKLKNMKNLVYEGSDTYLNDSENENSFNTDSFTVGEFPISPDILLMSPNSPKLPNDLTLTVSFQNPNLNKTLSKKNLNNSIKIQDIAILNKIAFGIINRTKRALESYISTQYA</sequence>
<feature type="region of interest" description="Disordered" evidence="1">
    <location>
        <begin position="1"/>
        <end position="98"/>
    </location>
</feature>
<dbReference type="Proteomes" id="UP000187429">
    <property type="component" value="Unassembled WGS sequence"/>
</dbReference>
<accession>A0A1R1YP73</accession>
<dbReference type="EMBL" id="LSSM01000500">
    <property type="protein sequence ID" value="OMJ28717.1"/>
    <property type="molecule type" value="Genomic_DNA"/>
</dbReference>
<evidence type="ECO:0000313" key="3">
    <source>
        <dbReference type="Proteomes" id="UP000187429"/>
    </source>
</evidence>
<organism evidence="2 3">
    <name type="scientific">Smittium culicis</name>
    <dbReference type="NCBI Taxonomy" id="133412"/>
    <lineage>
        <taxon>Eukaryota</taxon>
        <taxon>Fungi</taxon>
        <taxon>Fungi incertae sedis</taxon>
        <taxon>Zoopagomycota</taxon>
        <taxon>Kickxellomycotina</taxon>
        <taxon>Harpellomycetes</taxon>
        <taxon>Harpellales</taxon>
        <taxon>Legeriomycetaceae</taxon>
        <taxon>Smittium</taxon>
    </lineage>
</organism>
<gene>
    <name evidence="2" type="ORF">AYI69_g1801</name>
</gene>
<reference evidence="3" key="1">
    <citation type="submission" date="2017-01" db="EMBL/GenBank/DDBJ databases">
        <authorList>
            <person name="Wang Y."/>
            <person name="White M."/>
            <person name="Kvist S."/>
            <person name="Moncalvo J.-M."/>
        </authorList>
    </citation>
    <scope>NUCLEOTIDE SEQUENCE [LARGE SCALE GENOMIC DNA]</scope>
    <source>
        <strain evidence="3">ID-206-W2</strain>
    </source>
</reference>
<keyword evidence="3" id="KW-1185">Reference proteome</keyword>
<comment type="caution">
    <text evidence="2">The sequence shown here is derived from an EMBL/GenBank/DDBJ whole genome shotgun (WGS) entry which is preliminary data.</text>
</comment>
<evidence type="ECO:0000256" key="1">
    <source>
        <dbReference type="SAM" id="MobiDB-lite"/>
    </source>
</evidence>
<feature type="compositionally biased region" description="Low complexity" evidence="1">
    <location>
        <begin position="34"/>
        <end position="46"/>
    </location>
</feature>
<dbReference type="OrthoDB" id="10655247at2759"/>
<evidence type="ECO:0000313" key="2">
    <source>
        <dbReference type="EMBL" id="OMJ28717.1"/>
    </source>
</evidence>
<proteinExistence type="predicted"/>
<name>A0A1R1YP73_9FUNG</name>
<dbReference type="AlphaFoldDB" id="A0A1R1YP73"/>
<protein>
    <submittedName>
        <fullName evidence="2">Uncharacterized protein</fullName>
    </submittedName>
</protein>
<feature type="compositionally biased region" description="Polar residues" evidence="1">
    <location>
        <begin position="67"/>
        <end position="77"/>
    </location>
</feature>